<dbReference type="RefSeq" id="XP_007787312.1">
    <property type="nucleotide sequence ID" value="XM_007789122.1"/>
</dbReference>
<evidence type="ECO:0000313" key="3">
    <source>
        <dbReference type="EMBL" id="ERF75300.1"/>
    </source>
</evidence>
<organism evidence="3 4">
    <name type="scientific">Endocarpon pusillum (strain Z07020 / HMAS-L-300199)</name>
    <name type="common">Lichen-forming fungus</name>
    <dbReference type="NCBI Taxonomy" id="1263415"/>
    <lineage>
        <taxon>Eukaryota</taxon>
        <taxon>Fungi</taxon>
        <taxon>Dikarya</taxon>
        <taxon>Ascomycota</taxon>
        <taxon>Pezizomycotina</taxon>
        <taxon>Eurotiomycetes</taxon>
        <taxon>Chaetothyriomycetidae</taxon>
        <taxon>Verrucariales</taxon>
        <taxon>Verrucariaceae</taxon>
        <taxon>Endocarpon</taxon>
    </lineage>
</organism>
<accession>U1HWY2</accession>
<keyword evidence="2" id="KW-0812">Transmembrane</keyword>
<sequence length="805" mass="87955">MPPVTAVDNSSKLIAYLIIVPIAILFAGIGVAISCSEKWNKSDNRLKRFLQRRKSGKNLSASTTKTEDTTISETGCCEPASSPGSSNTVVITDSQTLGSDETLTQFHIMNDQSDAEATPRPLQLVKNTDVADRTPYIPRRKSSAGTRSGSIFQDVSMVMSLDPPRKLLHAWPKHPNSVTNSCAPRGGRSSSRASHAKLTSRDGMYNAGSAQSHHGLPSHDKSSISSSESRSRRRLFSQIISSFTQNNNSTQAISTLAESLGVGHGHVPRLSGSTAGGSSSRTTSTASTESTESTETSLVRIDQSRPHSVNRPKSPSSLPTPPLCLLRRQEEGQLLVIDQRLPSTSSVPEEAPPPAFAIATLHSISDITKADMEKAASVWVAIDVECTIHYAEDPTSSVRSKALGPPHTDPGFLSKLTIDLIPASCCNILRVIGSETRDFLLPGETWSVVAQILADPPLRRKRHSKAFSLQSRPSSHALMDQLHTMLSPSSGPSPQDLVHISVTFEHVLLPSNIQCCTSDNLNLERVGAWRPASRHGQYLRHRTHRSSSPRKTPPVSRDREQDPTQDHQRRDEVASKLLDLLEMNLHNRSVGQSSTSTIGQREAVEVLEEFFDEYEGSRGLDKRARELLRRLDAKVRPVSRAPVSPIRRRRNGFELSRENLHLADITNQWSAGSRSGVRGSGGERNGTLRDASVSTPVPAPLFSPRKRAGAKDVQQQREGNGSPLDKGSSVERDSGVKKRDPDGRADIGSPRFYEDEVDEASRIWRGMRDSSAGSVRYPQADDKECGEREEGEENGNRSVLGAPWL</sequence>
<feature type="compositionally biased region" description="Low complexity" evidence="1">
    <location>
        <begin position="271"/>
        <end position="297"/>
    </location>
</feature>
<dbReference type="AlphaFoldDB" id="U1HWY2"/>
<dbReference type="GeneID" id="19235157"/>
<feature type="region of interest" description="Disordered" evidence="1">
    <location>
        <begin position="262"/>
        <end position="322"/>
    </location>
</feature>
<keyword evidence="2" id="KW-0472">Membrane</keyword>
<dbReference type="EMBL" id="KE720815">
    <property type="protein sequence ID" value="ERF75300.1"/>
    <property type="molecule type" value="Genomic_DNA"/>
</dbReference>
<reference evidence="4" key="1">
    <citation type="journal article" date="2014" name="BMC Genomics">
        <title>Genome characteristics reveal the impact of lichenization on lichen-forming fungus Endocarpon pusillum Hedwig (Verrucariales, Ascomycota).</title>
        <authorList>
            <person name="Wang Y.-Y."/>
            <person name="Liu B."/>
            <person name="Zhang X.-Y."/>
            <person name="Zhou Q.-M."/>
            <person name="Zhang T."/>
            <person name="Li H."/>
            <person name="Yu Y.-F."/>
            <person name="Zhang X.-L."/>
            <person name="Hao X.-Y."/>
            <person name="Wang M."/>
            <person name="Wang L."/>
            <person name="Wei J.-C."/>
        </authorList>
    </citation>
    <scope>NUCLEOTIDE SEQUENCE [LARGE SCALE GENOMIC DNA]</scope>
    <source>
        <strain evidence="4">Z07020 / HMAS-L-300199</strain>
    </source>
</reference>
<protein>
    <submittedName>
        <fullName evidence="3">Uncharacterized protein</fullName>
    </submittedName>
</protein>
<evidence type="ECO:0000256" key="1">
    <source>
        <dbReference type="SAM" id="MobiDB-lite"/>
    </source>
</evidence>
<feature type="region of interest" description="Disordered" evidence="1">
    <location>
        <begin position="532"/>
        <end position="570"/>
    </location>
</feature>
<feature type="region of interest" description="Disordered" evidence="1">
    <location>
        <begin position="54"/>
        <end position="87"/>
    </location>
</feature>
<keyword evidence="2" id="KW-1133">Transmembrane helix</keyword>
<feature type="region of interest" description="Disordered" evidence="1">
    <location>
        <begin position="169"/>
        <end position="230"/>
    </location>
</feature>
<feature type="region of interest" description="Disordered" evidence="1">
    <location>
        <begin position="671"/>
        <end position="805"/>
    </location>
</feature>
<feature type="transmembrane region" description="Helical" evidence="2">
    <location>
        <begin position="13"/>
        <end position="35"/>
    </location>
</feature>
<proteinExistence type="predicted"/>
<gene>
    <name evidence="3" type="ORF">EPUS_00092</name>
</gene>
<dbReference type="HOGENOM" id="CLU_349846_0_0_1"/>
<evidence type="ECO:0000313" key="4">
    <source>
        <dbReference type="Proteomes" id="UP000019373"/>
    </source>
</evidence>
<name>U1HWY2_ENDPU</name>
<keyword evidence="4" id="KW-1185">Reference proteome</keyword>
<dbReference type="Proteomes" id="UP000019373">
    <property type="component" value="Unassembled WGS sequence"/>
</dbReference>
<dbReference type="OrthoDB" id="10363974at2759"/>
<feature type="compositionally biased region" description="Basic and acidic residues" evidence="1">
    <location>
        <begin position="556"/>
        <end position="570"/>
    </location>
</feature>
<evidence type="ECO:0000256" key="2">
    <source>
        <dbReference type="SAM" id="Phobius"/>
    </source>
</evidence>
<feature type="compositionally biased region" description="Basic and acidic residues" evidence="1">
    <location>
        <begin position="728"/>
        <end position="745"/>
    </location>
</feature>
<feature type="compositionally biased region" description="Basic residues" evidence="1">
    <location>
        <begin position="537"/>
        <end position="548"/>
    </location>
</feature>
<feature type="compositionally biased region" description="Basic and acidic residues" evidence="1">
    <location>
        <begin position="779"/>
        <end position="788"/>
    </location>
</feature>
<feature type="compositionally biased region" description="Basic and acidic residues" evidence="1">
    <location>
        <begin position="759"/>
        <end position="768"/>
    </location>
</feature>